<accession>A0ABS0SEF1</accession>
<dbReference type="SFLD" id="SFLDS00003">
    <property type="entry name" value="Haloacid_Dehalogenase"/>
    <property type="match status" value="1"/>
</dbReference>
<sequence>MSRVKAILFDCDGVLIDSEPMGCGSLAQAVTEAGHPMSQHEARAVFSGNAARDSRNWMASNGLDAATVFARSDDILFEMFETSVPYIPGIEEVLRDFPLKRAICSNSSVLRLELSICRTPLAAYFGRHVYSAEHVAQPKPAPDMALHACRELGVLPHEAIFIDDNIHGIRCAREAGCIAVGFVGPSDDRHDHDQTLRAAGAHHVVNGMSDFHALLTTLTTEIFEVI</sequence>
<comment type="caution">
    <text evidence="5">The sequence shown here is derived from an EMBL/GenBank/DDBJ whole genome shotgun (WGS) entry which is preliminary data.</text>
</comment>
<dbReference type="InterPro" id="IPR051600">
    <property type="entry name" value="Beta-PGM-like"/>
</dbReference>
<comment type="similarity">
    <text evidence="2">Belongs to the HAD-like hydrolase superfamily. CbbY/CbbZ/Gph/YieH family.</text>
</comment>
<evidence type="ECO:0000256" key="4">
    <source>
        <dbReference type="ARBA" id="ARBA00022842"/>
    </source>
</evidence>
<dbReference type="SFLD" id="SFLDG01135">
    <property type="entry name" value="C1.5.6:_HAD__Beta-PGM__Phospha"/>
    <property type="match status" value="1"/>
</dbReference>
<dbReference type="Gene3D" id="1.10.150.240">
    <property type="entry name" value="Putative phosphatase, domain 2"/>
    <property type="match status" value="1"/>
</dbReference>
<dbReference type="InterPro" id="IPR036412">
    <property type="entry name" value="HAD-like_sf"/>
</dbReference>
<evidence type="ECO:0000313" key="5">
    <source>
        <dbReference type="EMBL" id="MBI1621652.1"/>
    </source>
</evidence>
<dbReference type="RefSeq" id="WP_198477078.1">
    <property type="nucleotide sequence ID" value="NZ_JADGMQ010000009.1"/>
</dbReference>
<keyword evidence="4" id="KW-0460">Magnesium</keyword>
<dbReference type="SFLD" id="SFLDG01129">
    <property type="entry name" value="C1.5:_HAD__Beta-PGM__Phosphata"/>
    <property type="match status" value="1"/>
</dbReference>
<gene>
    <name evidence="5" type="ORF">IOD40_13395</name>
</gene>
<dbReference type="PANTHER" id="PTHR46193">
    <property type="entry name" value="6-PHOSPHOGLUCONATE PHOSPHATASE"/>
    <property type="match status" value="1"/>
</dbReference>
<keyword evidence="3" id="KW-0479">Metal-binding</keyword>
<proteinExistence type="inferred from homology"/>
<name>A0ABS0SEF1_9HYPH</name>
<dbReference type="PANTHER" id="PTHR46193:SF10">
    <property type="entry name" value="6-PHOSPHOGLUCONATE PHOSPHATASE"/>
    <property type="match status" value="1"/>
</dbReference>
<dbReference type="EMBL" id="JADGMQ010000009">
    <property type="protein sequence ID" value="MBI1621652.1"/>
    <property type="molecule type" value="Genomic_DNA"/>
</dbReference>
<dbReference type="InterPro" id="IPR023198">
    <property type="entry name" value="PGP-like_dom2"/>
</dbReference>
<reference evidence="5 6" key="1">
    <citation type="submission" date="2020-10" db="EMBL/GenBank/DDBJ databases">
        <title>Aquamicrobium zhengzhouensis sp. nov., a exopolysaccharide producing bacterium isolated from farmland soil.</title>
        <authorList>
            <person name="Wang X."/>
        </authorList>
    </citation>
    <scope>NUCLEOTIDE SEQUENCE [LARGE SCALE GENOMIC DNA]</scope>
    <source>
        <strain evidence="6">cd-1</strain>
    </source>
</reference>
<keyword evidence="6" id="KW-1185">Reference proteome</keyword>
<evidence type="ECO:0000256" key="2">
    <source>
        <dbReference type="ARBA" id="ARBA00006171"/>
    </source>
</evidence>
<dbReference type="InterPro" id="IPR023214">
    <property type="entry name" value="HAD_sf"/>
</dbReference>
<comment type="cofactor">
    <cofactor evidence="1">
        <name>Mg(2+)</name>
        <dbReference type="ChEBI" id="CHEBI:18420"/>
    </cofactor>
</comment>
<evidence type="ECO:0000256" key="3">
    <source>
        <dbReference type="ARBA" id="ARBA00022723"/>
    </source>
</evidence>
<organism evidence="5 6">
    <name type="scientific">Aquamicrobium zhengzhouense</name>
    <dbReference type="NCBI Taxonomy" id="2781738"/>
    <lineage>
        <taxon>Bacteria</taxon>
        <taxon>Pseudomonadati</taxon>
        <taxon>Pseudomonadota</taxon>
        <taxon>Alphaproteobacteria</taxon>
        <taxon>Hyphomicrobiales</taxon>
        <taxon>Phyllobacteriaceae</taxon>
        <taxon>Aquamicrobium</taxon>
    </lineage>
</organism>
<dbReference type="SUPFAM" id="SSF56784">
    <property type="entry name" value="HAD-like"/>
    <property type="match status" value="1"/>
</dbReference>
<dbReference type="NCBIfam" id="TIGR01509">
    <property type="entry name" value="HAD-SF-IA-v3"/>
    <property type="match status" value="1"/>
</dbReference>
<evidence type="ECO:0000256" key="1">
    <source>
        <dbReference type="ARBA" id="ARBA00001946"/>
    </source>
</evidence>
<protein>
    <submittedName>
        <fullName evidence="5">HAD family phosphatase</fullName>
    </submittedName>
</protein>
<dbReference type="Gene3D" id="3.40.50.1000">
    <property type="entry name" value="HAD superfamily/HAD-like"/>
    <property type="match status" value="1"/>
</dbReference>
<dbReference type="Pfam" id="PF00702">
    <property type="entry name" value="Hydrolase"/>
    <property type="match status" value="1"/>
</dbReference>
<dbReference type="InterPro" id="IPR006439">
    <property type="entry name" value="HAD-SF_hydro_IA"/>
</dbReference>
<dbReference type="PRINTS" id="PR00413">
    <property type="entry name" value="HADHALOGNASE"/>
</dbReference>
<evidence type="ECO:0000313" key="6">
    <source>
        <dbReference type="Proteomes" id="UP000601789"/>
    </source>
</evidence>
<dbReference type="Proteomes" id="UP000601789">
    <property type="component" value="Unassembled WGS sequence"/>
</dbReference>